<organism evidence="1 2">
    <name type="scientific">Borreliella valaisiana VS116</name>
    <dbReference type="NCBI Taxonomy" id="445987"/>
    <lineage>
        <taxon>Bacteria</taxon>
        <taxon>Pseudomonadati</taxon>
        <taxon>Spirochaetota</taxon>
        <taxon>Spirochaetia</taxon>
        <taxon>Spirochaetales</taxon>
        <taxon>Borreliaceae</taxon>
        <taxon>Borreliella</taxon>
    </lineage>
</organism>
<keyword evidence="1" id="KW-0614">Plasmid</keyword>
<keyword evidence="2" id="KW-1185">Reference proteome</keyword>
<sequence length="75" mass="8882">MQNLNNNPQEINQTYKQSNFIGFENFIELENQVSQTKEKSKLSKIGKKLPKIGSKECFKFDRNLDFSLQRNKLDR</sequence>
<dbReference type="AlphaFoldDB" id="C0R8V5"/>
<dbReference type="HOGENOM" id="CLU_2663811_0_0_12"/>
<dbReference type="Proteomes" id="UP000006163">
    <property type="component" value="Plasmid VS116_cp9"/>
</dbReference>
<name>C0R8V5_BORVA</name>
<evidence type="ECO:0000313" key="1">
    <source>
        <dbReference type="EMBL" id="ACN52886.1"/>
    </source>
</evidence>
<geneLocation type="plasmid" evidence="1 2">
    <name>VS116_cp9</name>
</geneLocation>
<proteinExistence type="predicted"/>
<evidence type="ECO:0000313" key="2">
    <source>
        <dbReference type="Proteomes" id="UP000006163"/>
    </source>
</evidence>
<dbReference type="EMBL" id="CP001438">
    <property type="protein sequence ID" value="ACN52886.1"/>
    <property type="molecule type" value="Genomic_DNA"/>
</dbReference>
<accession>C0R8V5</accession>
<protein>
    <submittedName>
        <fullName evidence="1">Uncharacterized protein</fullName>
    </submittedName>
</protein>
<gene>
    <name evidence="1" type="ORF">BVAVS116_C0012</name>
</gene>
<reference evidence="1 2" key="1">
    <citation type="journal article" date="2012" name="J. Bacteriol.">
        <title>Whole-Genome Sequences of Borrelia bissettii, Borrelia valaisiana, and Borrelia spielmanii.</title>
        <authorList>
            <person name="Schutzer S.E."/>
            <person name="Fraser-Liggett C.M."/>
            <person name="Qiu W.G."/>
            <person name="Kraiczy P."/>
            <person name="Mongodin E.F."/>
            <person name="Dunn J.J."/>
            <person name="Luft B.J."/>
            <person name="Casjens S.R."/>
        </authorList>
    </citation>
    <scope>NUCLEOTIDE SEQUENCE [LARGE SCALE GENOMIC DNA]</scope>
    <source>
        <strain evidence="1 2">VS116</strain>
        <plasmid evidence="1">VS116_cp9</plasmid>
    </source>
</reference>